<evidence type="ECO:0000259" key="2">
    <source>
        <dbReference type="Pfam" id="PF20233"/>
    </source>
</evidence>
<name>A0AAV9NB94_9EURO</name>
<dbReference type="Pfam" id="PF20233">
    <property type="entry name" value="DUF6590"/>
    <property type="match status" value="1"/>
</dbReference>
<feature type="region of interest" description="Disordered" evidence="1">
    <location>
        <begin position="1"/>
        <end position="41"/>
    </location>
</feature>
<feature type="region of interest" description="Disordered" evidence="1">
    <location>
        <begin position="154"/>
        <end position="173"/>
    </location>
</feature>
<feature type="compositionally biased region" description="Low complexity" evidence="1">
    <location>
        <begin position="13"/>
        <end position="30"/>
    </location>
</feature>
<dbReference type="AlphaFoldDB" id="A0AAV9NB94"/>
<feature type="region of interest" description="Disordered" evidence="1">
    <location>
        <begin position="66"/>
        <end position="96"/>
    </location>
</feature>
<proteinExistence type="predicted"/>
<dbReference type="RefSeq" id="XP_064705561.1">
    <property type="nucleotide sequence ID" value="XM_064846581.1"/>
</dbReference>
<organism evidence="3 4">
    <name type="scientific">Exophiala bonariae</name>
    <dbReference type="NCBI Taxonomy" id="1690606"/>
    <lineage>
        <taxon>Eukaryota</taxon>
        <taxon>Fungi</taxon>
        <taxon>Dikarya</taxon>
        <taxon>Ascomycota</taxon>
        <taxon>Pezizomycotina</taxon>
        <taxon>Eurotiomycetes</taxon>
        <taxon>Chaetothyriomycetidae</taxon>
        <taxon>Chaetothyriales</taxon>
        <taxon>Herpotrichiellaceae</taxon>
        <taxon>Exophiala</taxon>
    </lineage>
</organism>
<evidence type="ECO:0000256" key="1">
    <source>
        <dbReference type="SAM" id="MobiDB-lite"/>
    </source>
</evidence>
<dbReference type="EMBL" id="JAVRRD010000015">
    <property type="protein sequence ID" value="KAK5051334.1"/>
    <property type="molecule type" value="Genomic_DNA"/>
</dbReference>
<gene>
    <name evidence="3" type="ORF">LTR84_002986</name>
</gene>
<accession>A0AAV9NB94</accession>
<dbReference type="PANTHER" id="PTHR35391:SF5">
    <property type="entry name" value="DUF6590 DOMAIN-CONTAINING PROTEIN"/>
    <property type="match status" value="1"/>
</dbReference>
<evidence type="ECO:0000313" key="4">
    <source>
        <dbReference type="Proteomes" id="UP001358417"/>
    </source>
</evidence>
<evidence type="ECO:0000313" key="3">
    <source>
        <dbReference type="EMBL" id="KAK5051334.1"/>
    </source>
</evidence>
<dbReference type="GeneID" id="89971180"/>
<sequence>MGGSNDALHTSRSRSSLQSPTSSTSSPTNSGVSLGGVPYTDRGRIHSWTSGLEPSYQGRHVNVTTASSISRGGLPTTSSDSPANRGGVTSTSFQYEGDDAGQQTTAYRFGSRWPDQPSPFSVLTPLYPLSDPHRPIAFNLTSETKPEAQVSSQLTYSDPHQGGDGTAQGTSRAGFGYTIPNTGDESTTAIENQMISTLLPQTSDLPPPSVYPPRAMSTISETSSLDSGYYSKTDGVDEVRTAVNKMALTTDTARLAPGYNLKNGYLFFEPGRVFSTMLPEPMGVRPGGIRDSPSNANVVEGLSGEKIYYHIRRFIVIKRRRGYSLCVPINTYLFRGVQSKLEQEAHSIVYDSSTKQAPSKSNGENRMTKTPIAVDLNQGHKLNPASRIHFGRITSIDWNSKVLDIGHVAQSSMPVFEKYWKEELLQ</sequence>
<dbReference type="InterPro" id="IPR046497">
    <property type="entry name" value="DUF6590"/>
</dbReference>
<reference evidence="3 4" key="1">
    <citation type="submission" date="2023-08" db="EMBL/GenBank/DDBJ databases">
        <title>Black Yeasts Isolated from many extreme environments.</title>
        <authorList>
            <person name="Coleine C."/>
            <person name="Stajich J.E."/>
            <person name="Selbmann L."/>
        </authorList>
    </citation>
    <scope>NUCLEOTIDE SEQUENCE [LARGE SCALE GENOMIC DNA]</scope>
    <source>
        <strain evidence="3 4">CCFEE 5792</strain>
    </source>
</reference>
<keyword evidence="4" id="KW-1185">Reference proteome</keyword>
<feature type="compositionally biased region" description="Polar residues" evidence="1">
    <location>
        <begin position="66"/>
        <end position="94"/>
    </location>
</feature>
<dbReference type="PANTHER" id="PTHR35391">
    <property type="entry name" value="C2H2-TYPE DOMAIN-CONTAINING PROTEIN-RELATED"/>
    <property type="match status" value="1"/>
</dbReference>
<comment type="caution">
    <text evidence="3">The sequence shown here is derived from an EMBL/GenBank/DDBJ whole genome shotgun (WGS) entry which is preliminary data.</text>
</comment>
<dbReference type="Proteomes" id="UP001358417">
    <property type="component" value="Unassembled WGS sequence"/>
</dbReference>
<protein>
    <recommendedName>
        <fullName evidence="2">DUF6590 domain-containing protein</fullName>
    </recommendedName>
</protein>
<feature type="domain" description="DUF6590" evidence="2">
    <location>
        <begin position="267"/>
        <end position="417"/>
    </location>
</feature>